<feature type="domain" description="Tetracyclin repressor-like C-terminal" evidence="5">
    <location>
        <begin position="94"/>
        <end position="169"/>
    </location>
</feature>
<dbReference type="InterPro" id="IPR036271">
    <property type="entry name" value="Tet_transcr_reg_TetR-rel_C_sf"/>
</dbReference>
<evidence type="ECO:0000256" key="3">
    <source>
        <dbReference type="ARBA" id="ARBA00023163"/>
    </source>
</evidence>
<dbReference type="RefSeq" id="WP_068695362.1">
    <property type="nucleotide sequence ID" value="NZ_CP014167.1"/>
</dbReference>
<dbReference type="PANTHER" id="PTHR47506">
    <property type="entry name" value="TRANSCRIPTIONAL REGULATORY PROTEIN"/>
    <property type="match status" value="1"/>
</dbReference>
<dbReference type="Pfam" id="PF00440">
    <property type="entry name" value="TetR_N"/>
    <property type="match status" value="1"/>
</dbReference>
<keyword evidence="7" id="KW-1185">Reference proteome</keyword>
<evidence type="ECO:0000256" key="2">
    <source>
        <dbReference type="ARBA" id="ARBA00023125"/>
    </source>
</evidence>
<evidence type="ECO:0000259" key="5">
    <source>
        <dbReference type="Pfam" id="PF16925"/>
    </source>
</evidence>
<feature type="domain" description="HTH tetR-type" evidence="4">
    <location>
        <begin position="13"/>
        <end position="57"/>
    </location>
</feature>
<dbReference type="Proteomes" id="UP000092573">
    <property type="component" value="Chromosome"/>
</dbReference>
<dbReference type="InterPro" id="IPR001647">
    <property type="entry name" value="HTH_TetR"/>
</dbReference>
<dbReference type="InterPro" id="IPR011075">
    <property type="entry name" value="TetR_C"/>
</dbReference>
<dbReference type="PANTHER" id="PTHR47506:SF10">
    <property type="entry name" value="TRANSCRIPTIONAL REGULATORY PROTEIN"/>
    <property type="match status" value="1"/>
</dbReference>
<sequence length="193" mass="21715">MSRPREFDVDQALNQSMEVFWDKGYKATSFEDLTNKTKVKKQSLYGVFKDKRTLFLRALALYRAQNQEMLEALASGEGTPTEILESIKSKSLCSSNEGSHRGCLMVNTALEFGISDQEVTDEVEKMFGDVQMMLEEVIRKGQELNEITTRFTSQALAEHLANTLRGVRILEKTGAPAERIESVLNTAFGLVHN</sequence>
<evidence type="ECO:0000259" key="4">
    <source>
        <dbReference type="Pfam" id="PF00440"/>
    </source>
</evidence>
<keyword evidence="3" id="KW-0804">Transcription</keyword>
<dbReference type="Gene3D" id="1.10.357.10">
    <property type="entry name" value="Tetracycline Repressor, domain 2"/>
    <property type="match status" value="1"/>
</dbReference>
<dbReference type="SUPFAM" id="SSF48498">
    <property type="entry name" value="Tetracyclin repressor-like, C-terminal domain"/>
    <property type="match status" value="1"/>
</dbReference>
<dbReference type="OrthoDB" id="9795242at2"/>
<organism evidence="6 7">
    <name type="scientific">Paenibacillus yonginensis</name>
    <dbReference type="NCBI Taxonomy" id="1462996"/>
    <lineage>
        <taxon>Bacteria</taxon>
        <taxon>Bacillati</taxon>
        <taxon>Bacillota</taxon>
        <taxon>Bacilli</taxon>
        <taxon>Bacillales</taxon>
        <taxon>Paenibacillaceae</taxon>
        <taxon>Paenibacillus</taxon>
    </lineage>
</organism>
<dbReference type="GO" id="GO:0003677">
    <property type="term" value="F:DNA binding"/>
    <property type="evidence" value="ECO:0007669"/>
    <property type="project" value="UniProtKB-KW"/>
</dbReference>
<dbReference type="Gene3D" id="1.10.10.60">
    <property type="entry name" value="Homeodomain-like"/>
    <property type="match status" value="1"/>
</dbReference>
<protein>
    <submittedName>
        <fullName evidence="6">TetR family transcriptional regulator</fullName>
    </submittedName>
</protein>
<evidence type="ECO:0000313" key="6">
    <source>
        <dbReference type="EMBL" id="ANS74567.1"/>
    </source>
</evidence>
<keyword evidence="2" id="KW-0238">DNA-binding</keyword>
<evidence type="ECO:0000313" key="7">
    <source>
        <dbReference type="Proteomes" id="UP000092573"/>
    </source>
</evidence>
<dbReference type="InterPro" id="IPR009057">
    <property type="entry name" value="Homeodomain-like_sf"/>
</dbReference>
<dbReference type="AlphaFoldDB" id="A0A1B1MZG7"/>
<keyword evidence="1" id="KW-0805">Transcription regulation</keyword>
<accession>A0A1B1MZG7</accession>
<dbReference type="SUPFAM" id="SSF46689">
    <property type="entry name" value="Homeodomain-like"/>
    <property type="match status" value="1"/>
</dbReference>
<proteinExistence type="predicted"/>
<dbReference type="EMBL" id="CP014167">
    <property type="protein sequence ID" value="ANS74567.1"/>
    <property type="molecule type" value="Genomic_DNA"/>
</dbReference>
<gene>
    <name evidence="6" type="ORF">AWM70_08190</name>
</gene>
<name>A0A1B1MZG7_9BACL</name>
<dbReference type="KEGG" id="pyg:AWM70_08190"/>
<dbReference type="STRING" id="1462996.AWM70_08190"/>
<dbReference type="Pfam" id="PF16925">
    <property type="entry name" value="TetR_C_13"/>
    <property type="match status" value="1"/>
</dbReference>
<evidence type="ECO:0000256" key="1">
    <source>
        <dbReference type="ARBA" id="ARBA00023015"/>
    </source>
</evidence>
<reference evidence="6 7" key="1">
    <citation type="submission" date="2016-01" db="EMBL/GenBank/DDBJ databases">
        <title>Complete Genome Sequence of Paenibacillus yonginensis DCY84, a novel Plant Growth-Promoting Bacteria with Elicitation of Induced Systemic Resistance.</title>
        <authorList>
            <person name="Kim Y.J."/>
            <person name="Yang D.C."/>
            <person name="Sukweenadhi J."/>
        </authorList>
    </citation>
    <scope>NUCLEOTIDE SEQUENCE [LARGE SCALE GENOMIC DNA]</scope>
    <source>
        <strain evidence="6 7">DCY84</strain>
    </source>
</reference>